<dbReference type="Proteomes" id="UP000649617">
    <property type="component" value="Unassembled WGS sequence"/>
</dbReference>
<feature type="domain" description="Strawberry notch helicase C" evidence="3">
    <location>
        <begin position="18"/>
        <end position="197"/>
    </location>
</feature>
<evidence type="ECO:0000313" key="4">
    <source>
        <dbReference type="EMBL" id="CAE7777495.1"/>
    </source>
</evidence>
<feature type="compositionally biased region" description="Polar residues" evidence="1">
    <location>
        <begin position="269"/>
        <end position="279"/>
    </location>
</feature>
<feature type="compositionally biased region" description="Acidic residues" evidence="1">
    <location>
        <begin position="250"/>
        <end position="259"/>
    </location>
</feature>
<accession>A0A812Y991</accession>
<dbReference type="GO" id="GO:0006355">
    <property type="term" value="P:regulation of DNA-templated transcription"/>
    <property type="evidence" value="ECO:0007669"/>
    <property type="project" value="InterPro"/>
</dbReference>
<dbReference type="PANTHER" id="PTHR12706">
    <property type="entry name" value="STRAWBERRY NOTCH-RELATED"/>
    <property type="match status" value="1"/>
</dbReference>
<keyword evidence="5" id="KW-1185">Reference proteome</keyword>
<feature type="compositionally biased region" description="Basic residues" evidence="1">
    <location>
        <begin position="489"/>
        <end position="505"/>
    </location>
</feature>
<dbReference type="GO" id="GO:0031490">
    <property type="term" value="F:chromatin DNA binding"/>
    <property type="evidence" value="ECO:0007669"/>
    <property type="project" value="TreeGrafter"/>
</dbReference>
<dbReference type="EMBL" id="CAJNIZ010047873">
    <property type="protein sequence ID" value="CAE7777495.1"/>
    <property type="molecule type" value="Genomic_DNA"/>
</dbReference>
<name>A0A812Y991_SYMPI</name>
<dbReference type="AlphaFoldDB" id="A0A812Y991"/>
<sequence length="505" mass="55152">MSFALLILKIALLLSCIFQIQSQADKAIQQLGRVHRSNQRVPPRFAFVVTQLGGEVRFVSTVARRLRILGAMMRGDRNSAHGAVSSLASFDLQNRYGRLALARFFELLRTGQQPEVTFSCLARGRQKKQGWPEFRKAAEKALDLIGLRPDTEDKYEESLSESKSLNVFLNRLLMLEPTMQNALFDAVAELYTHLVSRCLTDVEGALKKWKGSTGAAKCQGPASRSSSSSPVLAVARPLIRSARVGALGVSEDEDESETELELHWPQPPAGTSEQRVSASTLRRSEKFRKAKANELSRVQAAWKAARSGSQHWHEEHILTGSILSTWAVLGTAIGATQSSKAPRKIPLVRTKLADGGAVVGVRVQPERLQEVRYVLSALCEERSSKEPKGNSESVDAGSAGVDISRLSAQLEAFLRTQPGQSAAWHGWAGAHKALLADGLVPDGAPGMLLAQEAVEDLERNGKIDMDSETGLVHLREKPKGNGWYIPPPKKPKAGRGRGRRGGRGR</sequence>
<feature type="signal peptide" evidence="2">
    <location>
        <begin position="1"/>
        <end position="22"/>
    </location>
</feature>
<dbReference type="GO" id="GO:0042393">
    <property type="term" value="F:histone binding"/>
    <property type="evidence" value="ECO:0007669"/>
    <property type="project" value="TreeGrafter"/>
</dbReference>
<organism evidence="4 5">
    <name type="scientific">Symbiodinium pilosum</name>
    <name type="common">Dinoflagellate</name>
    <dbReference type="NCBI Taxonomy" id="2952"/>
    <lineage>
        <taxon>Eukaryota</taxon>
        <taxon>Sar</taxon>
        <taxon>Alveolata</taxon>
        <taxon>Dinophyceae</taxon>
        <taxon>Suessiales</taxon>
        <taxon>Symbiodiniaceae</taxon>
        <taxon>Symbiodinium</taxon>
    </lineage>
</organism>
<protein>
    <submittedName>
        <fullName evidence="4">Sbno2 protein</fullName>
    </submittedName>
</protein>
<proteinExistence type="predicted"/>
<evidence type="ECO:0000256" key="2">
    <source>
        <dbReference type="SAM" id="SignalP"/>
    </source>
</evidence>
<evidence type="ECO:0000256" key="1">
    <source>
        <dbReference type="SAM" id="MobiDB-lite"/>
    </source>
</evidence>
<dbReference type="GO" id="GO:0005634">
    <property type="term" value="C:nucleus"/>
    <property type="evidence" value="ECO:0007669"/>
    <property type="project" value="TreeGrafter"/>
</dbReference>
<dbReference type="InterPro" id="IPR026937">
    <property type="entry name" value="SBNO_Helicase_C_dom"/>
</dbReference>
<feature type="region of interest" description="Disordered" evidence="1">
    <location>
        <begin position="247"/>
        <end position="279"/>
    </location>
</feature>
<evidence type="ECO:0000313" key="5">
    <source>
        <dbReference type="Proteomes" id="UP000649617"/>
    </source>
</evidence>
<comment type="caution">
    <text evidence="4">The sequence shown here is derived from an EMBL/GenBank/DDBJ whole genome shotgun (WGS) entry which is preliminary data.</text>
</comment>
<evidence type="ECO:0000259" key="3">
    <source>
        <dbReference type="Pfam" id="PF13871"/>
    </source>
</evidence>
<reference evidence="4" key="1">
    <citation type="submission" date="2021-02" db="EMBL/GenBank/DDBJ databases">
        <authorList>
            <person name="Dougan E. K."/>
            <person name="Rhodes N."/>
            <person name="Thang M."/>
            <person name="Chan C."/>
        </authorList>
    </citation>
    <scope>NUCLEOTIDE SEQUENCE</scope>
</reference>
<gene>
    <name evidence="4" type="primary">Sbno2</name>
    <name evidence="4" type="ORF">SPIL2461_LOCUS23046</name>
</gene>
<dbReference type="OrthoDB" id="443290at2759"/>
<dbReference type="PANTHER" id="PTHR12706:SF30">
    <property type="entry name" value="PROTEIN STRAWBERRY NOTCH-RELATED"/>
    <property type="match status" value="1"/>
</dbReference>
<keyword evidence="2" id="KW-0732">Signal</keyword>
<feature type="region of interest" description="Disordered" evidence="1">
    <location>
        <begin position="465"/>
        <end position="505"/>
    </location>
</feature>
<dbReference type="InterPro" id="IPR026741">
    <property type="entry name" value="SNO"/>
</dbReference>
<dbReference type="Pfam" id="PF13871">
    <property type="entry name" value="Helicase_C_4"/>
    <property type="match status" value="1"/>
</dbReference>
<feature type="chain" id="PRO_5032809200" evidence="2">
    <location>
        <begin position="23"/>
        <end position="505"/>
    </location>
</feature>